<dbReference type="PROSITE" id="PS51257">
    <property type="entry name" value="PROKAR_LIPOPROTEIN"/>
    <property type="match status" value="1"/>
</dbReference>
<dbReference type="PANTHER" id="PTHR33376:SF7">
    <property type="entry name" value="C4-DICARBOXYLATE-BINDING PROTEIN DCTB"/>
    <property type="match status" value="1"/>
</dbReference>
<reference evidence="6" key="1">
    <citation type="submission" date="2024-05" db="EMBL/GenBank/DDBJ databases">
        <title>Alkalihalobacillus sp. strain MEB203 novel alkaliphilic bacterium from Lonar Lake, India.</title>
        <authorList>
            <person name="Joshi A."/>
            <person name="Thite S."/>
            <person name="Mengade P."/>
        </authorList>
    </citation>
    <scope>NUCLEOTIDE SEQUENCE</scope>
    <source>
        <strain evidence="6">MEB 203</strain>
    </source>
</reference>
<dbReference type="Gene3D" id="3.40.190.170">
    <property type="entry name" value="Bacterial extracellular solute-binding protein, family 7"/>
    <property type="match status" value="1"/>
</dbReference>
<dbReference type="InterPro" id="IPR038404">
    <property type="entry name" value="TRAP_DctP_sf"/>
</dbReference>
<feature type="signal peptide" evidence="5">
    <location>
        <begin position="1"/>
        <end position="24"/>
    </location>
</feature>
<protein>
    <submittedName>
        <fullName evidence="6">TRAP transporter substrate-binding protein DctP</fullName>
    </submittedName>
</protein>
<evidence type="ECO:0000256" key="4">
    <source>
        <dbReference type="SAM" id="MobiDB-lite"/>
    </source>
</evidence>
<name>A0ABT5VGX4_9BACI</name>
<dbReference type="PANTHER" id="PTHR33376">
    <property type="match status" value="1"/>
</dbReference>
<keyword evidence="2" id="KW-0813">Transport</keyword>
<comment type="caution">
    <text evidence="6">The sequence shown here is derived from an EMBL/GenBank/DDBJ whole genome shotgun (WGS) entry which is preliminary data.</text>
</comment>
<evidence type="ECO:0000313" key="6">
    <source>
        <dbReference type="EMBL" id="MDE5414525.1"/>
    </source>
</evidence>
<evidence type="ECO:0000313" key="7">
    <source>
        <dbReference type="Proteomes" id="UP001148125"/>
    </source>
</evidence>
<dbReference type="Proteomes" id="UP001148125">
    <property type="component" value="Unassembled WGS sequence"/>
</dbReference>
<accession>A0ABT5VGX4</accession>
<dbReference type="NCBIfam" id="NF037995">
    <property type="entry name" value="TRAP_S1"/>
    <property type="match status" value="1"/>
</dbReference>
<organism evidence="6 7">
    <name type="scientific">Alkalihalobacterium chitinilyticum</name>
    <dbReference type="NCBI Taxonomy" id="2980103"/>
    <lineage>
        <taxon>Bacteria</taxon>
        <taxon>Bacillati</taxon>
        <taxon>Bacillota</taxon>
        <taxon>Bacilli</taxon>
        <taxon>Bacillales</taxon>
        <taxon>Bacillaceae</taxon>
        <taxon>Alkalihalobacterium</taxon>
    </lineage>
</organism>
<evidence type="ECO:0000256" key="3">
    <source>
        <dbReference type="ARBA" id="ARBA00022729"/>
    </source>
</evidence>
<comment type="similarity">
    <text evidence="1">Belongs to the bacterial solute-binding protein 7 family.</text>
</comment>
<feature type="chain" id="PRO_5046469760" evidence="5">
    <location>
        <begin position="25"/>
        <end position="384"/>
    </location>
</feature>
<evidence type="ECO:0000256" key="5">
    <source>
        <dbReference type="SAM" id="SignalP"/>
    </source>
</evidence>
<keyword evidence="3 5" id="KW-0732">Signal</keyword>
<sequence length="384" mass="43592">MIKKTMLRAFLFVAFVLMITFITAACGGNNSTSAPLNENNEETKAEAETTTTNSDEIFTLKMNSMYPPSVYDWEPKYFLQEKFAEEVELRTDGRVKIEIFYSNQLAGQAESLDALSRGTIDMQNGVAAVWADRIPEGLFQGLPYWNLDEDTGNYLLHETELRDLYSEALEEYGVKLIGNWATSLSGYMSTEPMITAEDFRGKVVNSMSALTSEYFRTLGSGIATVPFVEQYEGLLRGTIDAIPFPFYSLDTYKLHEVVNYITVPPLYVAYGEITASLTVWNKLPEDLQNTILEVAREMEELATEGSKRLTDFAFEVAEENGVELVKMSKEDYEEVKQVAIDTAWQSYAAINERTQRMVEILIEENEEFMQSEQGEAFIKEFLQD</sequence>
<dbReference type="Pfam" id="PF03480">
    <property type="entry name" value="DctP"/>
    <property type="match status" value="1"/>
</dbReference>
<dbReference type="InterPro" id="IPR018389">
    <property type="entry name" value="DctP_fam"/>
</dbReference>
<gene>
    <name evidence="6" type="primary">dctP</name>
    <name evidence="6" type="ORF">N7Z68_14185</name>
</gene>
<evidence type="ECO:0000256" key="1">
    <source>
        <dbReference type="ARBA" id="ARBA00009023"/>
    </source>
</evidence>
<dbReference type="EMBL" id="JAOTPO010000009">
    <property type="protein sequence ID" value="MDE5414525.1"/>
    <property type="molecule type" value="Genomic_DNA"/>
</dbReference>
<keyword evidence="7" id="KW-1185">Reference proteome</keyword>
<evidence type="ECO:0000256" key="2">
    <source>
        <dbReference type="ARBA" id="ARBA00022448"/>
    </source>
</evidence>
<feature type="region of interest" description="Disordered" evidence="4">
    <location>
        <begin position="31"/>
        <end position="52"/>
    </location>
</feature>
<proteinExistence type="inferred from homology"/>
<dbReference type="RefSeq" id="WP_275119138.1">
    <property type="nucleotide sequence ID" value="NZ_JAOTPO010000009.1"/>
</dbReference>